<protein>
    <submittedName>
        <fullName evidence="2">Hemerythrin HHE cation binding domain protein</fullName>
    </submittedName>
</protein>
<dbReference type="EMBL" id="CP001359">
    <property type="protein sequence ID" value="ACL65124.1"/>
    <property type="molecule type" value="Genomic_DNA"/>
</dbReference>
<sequence>MLNVIGKRAAPADAVDLLLECHDRIRQFLALGRRVAEARPDQLAEVPEAASRVRRYFTQALPLHAQDEEQSILPRLRGREAEVDAALASMAHEHAEHEEPLGRLVAACEAVAREPSRHAALAGAMGAAVGELERHFEIHLRREEEIIFPAMRRLLAGALDAEIVREIRARRGVAEASGQTPP</sequence>
<feature type="domain" description="Hemerythrin-like" evidence="1">
    <location>
        <begin position="14"/>
        <end position="112"/>
    </location>
</feature>
<gene>
    <name evidence="2" type="ordered locus">A2cp1_1782</name>
</gene>
<dbReference type="RefSeq" id="WP_012633048.1">
    <property type="nucleotide sequence ID" value="NC_011891.1"/>
</dbReference>
<name>B8J6E3_ANAD2</name>
<dbReference type="Pfam" id="PF01814">
    <property type="entry name" value="Hemerythrin"/>
    <property type="match status" value="1"/>
</dbReference>
<dbReference type="AlphaFoldDB" id="B8J6E3"/>
<dbReference type="Gene3D" id="1.20.120.520">
    <property type="entry name" value="nmb1532 protein domain like"/>
    <property type="match status" value="1"/>
</dbReference>
<reference evidence="2" key="1">
    <citation type="submission" date="2009-01" db="EMBL/GenBank/DDBJ databases">
        <title>Complete sequence of Anaeromyxobacter dehalogenans 2CP-1.</title>
        <authorList>
            <consortium name="US DOE Joint Genome Institute"/>
            <person name="Lucas S."/>
            <person name="Copeland A."/>
            <person name="Lapidus A."/>
            <person name="Glavina del Rio T."/>
            <person name="Dalin E."/>
            <person name="Tice H."/>
            <person name="Bruce D."/>
            <person name="Goodwin L."/>
            <person name="Pitluck S."/>
            <person name="Saunders E."/>
            <person name="Brettin T."/>
            <person name="Detter J.C."/>
            <person name="Han C."/>
            <person name="Larimer F."/>
            <person name="Land M."/>
            <person name="Hauser L."/>
            <person name="Kyrpides N."/>
            <person name="Ovchinnikova G."/>
            <person name="Beliaev A.S."/>
            <person name="Richardson P."/>
        </authorList>
    </citation>
    <scope>NUCLEOTIDE SEQUENCE</scope>
    <source>
        <strain evidence="2">2CP-1</strain>
    </source>
</reference>
<dbReference type="HOGENOM" id="CLU_113668_0_0_7"/>
<evidence type="ECO:0000313" key="3">
    <source>
        <dbReference type="Proteomes" id="UP000007089"/>
    </source>
</evidence>
<dbReference type="InterPro" id="IPR012312">
    <property type="entry name" value="Hemerythrin-like"/>
</dbReference>
<dbReference type="CDD" id="cd12108">
    <property type="entry name" value="Hr-like"/>
    <property type="match status" value="1"/>
</dbReference>
<proteinExistence type="predicted"/>
<organism evidence="2 3">
    <name type="scientific">Anaeromyxobacter dehalogenans (strain ATCC BAA-258 / DSM 21875 / 2CP-1)</name>
    <dbReference type="NCBI Taxonomy" id="455488"/>
    <lineage>
        <taxon>Bacteria</taxon>
        <taxon>Pseudomonadati</taxon>
        <taxon>Myxococcota</taxon>
        <taxon>Myxococcia</taxon>
        <taxon>Myxococcales</taxon>
        <taxon>Cystobacterineae</taxon>
        <taxon>Anaeromyxobacteraceae</taxon>
        <taxon>Anaeromyxobacter</taxon>
    </lineage>
</organism>
<keyword evidence="3" id="KW-1185">Reference proteome</keyword>
<evidence type="ECO:0000313" key="2">
    <source>
        <dbReference type="EMBL" id="ACL65124.1"/>
    </source>
</evidence>
<dbReference type="KEGG" id="acp:A2cp1_1782"/>
<dbReference type="Proteomes" id="UP000007089">
    <property type="component" value="Chromosome"/>
</dbReference>
<evidence type="ECO:0000259" key="1">
    <source>
        <dbReference type="Pfam" id="PF01814"/>
    </source>
</evidence>
<accession>B8J6E3</accession>